<protein>
    <submittedName>
        <fullName evidence="3">Type II toxin-antitoxin system ParD family antitoxin</fullName>
    </submittedName>
</protein>
<reference evidence="4" key="1">
    <citation type="journal article" date="2019" name="Int. J. Syst. Evol. Microbiol.">
        <title>The Global Catalogue of Microorganisms (GCM) 10K type strain sequencing project: providing services to taxonomists for standard genome sequencing and annotation.</title>
        <authorList>
            <consortium name="The Broad Institute Genomics Platform"/>
            <consortium name="The Broad Institute Genome Sequencing Center for Infectious Disease"/>
            <person name="Wu L."/>
            <person name="Ma J."/>
        </authorList>
    </citation>
    <scope>NUCLEOTIDE SEQUENCE [LARGE SCALE GENOMIC DNA]</scope>
    <source>
        <strain evidence="4">KCTC 52165</strain>
    </source>
</reference>
<evidence type="ECO:0000256" key="2">
    <source>
        <dbReference type="ARBA" id="ARBA00022649"/>
    </source>
</evidence>
<evidence type="ECO:0000313" key="3">
    <source>
        <dbReference type="EMBL" id="MFC3207700.1"/>
    </source>
</evidence>
<dbReference type="InterPro" id="IPR010985">
    <property type="entry name" value="Ribbon_hlx_hlx"/>
</dbReference>
<proteinExistence type="inferred from homology"/>
<dbReference type="Gene3D" id="6.10.10.120">
    <property type="entry name" value="Antitoxin ParD1-like"/>
    <property type="match status" value="1"/>
</dbReference>
<organism evidence="3 4">
    <name type="scientific">Aquamicrobium soli</name>
    <dbReference type="NCBI Taxonomy" id="1811518"/>
    <lineage>
        <taxon>Bacteria</taxon>
        <taxon>Pseudomonadati</taxon>
        <taxon>Pseudomonadota</taxon>
        <taxon>Alphaproteobacteria</taxon>
        <taxon>Hyphomicrobiales</taxon>
        <taxon>Phyllobacteriaceae</taxon>
        <taxon>Aquamicrobium</taxon>
    </lineage>
</organism>
<dbReference type="CDD" id="cd22231">
    <property type="entry name" value="RHH_NikR_HicB-like"/>
    <property type="match status" value="1"/>
</dbReference>
<gene>
    <name evidence="3" type="ORF">ACFOHJ_15850</name>
</gene>
<keyword evidence="4" id="KW-1185">Reference proteome</keyword>
<dbReference type="Proteomes" id="UP001595583">
    <property type="component" value="Unassembled WGS sequence"/>
</dbReference>
<evidence type="ECO:0000313" key="4">
    <source>
        <dbReference type="Proteomes" id="UP001595583"/>
    </source>
</evidence>
<comment type="caution">
    <text evidence="3">The sequence shown here is derived from an EMBL/GenBank/DDBJ whole genome shotgun (WGS) entry which is preliminary data.</text>
</comment>
<name>A0ABV7KDU2_9HYPH</name>
<dbReference type="PANTHER" id="PTHR36582:SF2">
    <property type="entry name" value="ANTITOXIN PARD"/>
    <property type="match status" value="1"/>
</dbReference>
<dbReference type="PANTHER" id="PTHR36582">
    <property type="entry name" value="ANTITOXIN PARD"/>
    <property type="match status" value="1"/>
</dbReference>
<dbReference type="InterPro" id="IPR038296">
    <property type="entry name" value="ParD_sf"/>
</dbReference>
<dbReference type="InterPro" id="IPR022789">
    <property type="entry name" value="ParD"/>
</dbReference>
<dbReference type="SUPFAM" id="SSF47598">
    <property type="entry name" value="Ribbon-helix-helix"/>
    <property type="match status" value="1"/>
</dbReference>
<dbReference type="RefSeq" id="WP_378222098.1">
    <property type="nucleotide sequence ID" value="NZ_JBHRTK010000015.1"/>
</dbReference>
<dbReference type="Pfam" id="PF03693">
    <property type="entry name" value="ParD_antitoxin"/>
    <property type="match status" value="1"/>
</dbReference>
<sequence>MGKIEKVSVALSSELLGIAKEAVASGAYASTSEVIREALREWNLRKPLREAEIERLRKAWQEGVESGKPRPLDFEEIKRRGRERLARAGK</sequence>
<accession>A0ABV7KDU2</accession>
<dbReference type="EMBL" id="JBHRTK010000015">
    <property type="protein sequence ID" value="MFC3207700.1"/>
    <property type="molecule type" value="Genomic_DNA"/>
</dbReference>
<evidence type="ECO:0000256" key="1">
    <source>
        <dbReference type="ARBA" id="ARBA00008580"/>
    </source>
</evidence>
<dbReference type="NCBIfam" id="TIGR02606">
    <property type="entry name" value="antidote_CC2985"/>
    <property type="match status" value="1"/>
</dbReference>
<keyword evidence="2" id="KW-1277">Toxin-antitoxin system</keyword>
<comment type="similarity">
    <text evidence="1">Belongs to the ParD antitoxin family.</text>
</comment>